<dbReference type="PANTHER" id="PTHR31077:SF1">
    <property type="entry name" value="U4_U6.U5 SMALL NUCLEAR RIBONUCLEOPROTEIN 27 KDA PROTEIN"/>
    <property type="match status" value="1"/>
</dbReference>
<dbReference type="PANTHER" id="PTHR31077">
    <property type="entry name" value="U4/U6.U5 SMALL NUCLEAR RIBONUCLEOPROTEIN 27 KDA PROTEIN"/>
    <property type="match status" value="1"/>
</dbReference>
<feature type="region of interest" description="Disordered" evidence="8">
    <location>
        <begin position="1"/>
        <end position="100"/>
    </location>
</feature>
<dbReference type="InterPro" id="IPR013957">
    <property type="entry name" value="SNRNP27"/>
</dbReference>
<evidence type="ECO:0000259" key="9">
    <source>
        <dbReference type="Pfam" id="PF08648"/>
    </source>
</evidence>
<gene>
    <name evidence="10" type="ORF">K432DRAFT_357364</name>
</gene>
<evidence type="ECO:0000256" key="1">
    <source>
        <dbReference type="ARBA" id="ARBA00003632"/>
    </source>
</evidence>
<evidence type="ECO:0000256" key="3">
    <source>
        <dbReference type="ARBA" id="ARBA00008218"/>
    </source>
</evidence>
<feature type="domain" description="U4/U6.U5 small nuclear ribonucleoprotein 27kDa protein" evidence="9">
    <location>
        <begin position="119"/>
        <end position="172"/>
    </location>
</feature>
<evidence type="ECO:0000256" key="8">
    <source>
        <dbReference type="SAM" id="MobiDB-lite"/>
    </source>
</evidence>
<keyword evidence="7" id="KW-0539">Nucleus</keyword>
<comment type="subunit">
    <text evidence="4">Part of a tri-snRNP complex.</text>
</comment>
<dbReference type="GO" id="GO:0008380">
    <property type="term" value="P:RNA splicing"/>
    <property type="evidence" value="ECO:0007669"/>
    <property type="project" value="UniProtKB-KW"/>
</dbReference>
<protein>
    <recommendedName>
        <fullName evidence="9">U4/U6.U5 small nuclear ribonucleoprotein 27kDa protein domain-containing protein</fullName>
    </recommendedName>
</protein>
<evidence type="ECO:0000313" key="10">
    <source>
        <dbReference type="EMBL" id="OCK78108.1"/>
    </source>
</evidence>
<reference evidence="10 11" key="1">
    <citation type="journal article" date="2016" name="Nat. Commun.">
        <title>Ectomycorrhizal ecology is imprinted in the genome of the dominant symbiotic fungus Cenococcum geophilum.</title>
        <authorList>
            <consortium name="DOE Joint Genome Institute"/>
            <person name="Peter M."/>
            <person name="Kohler A."/>
            <person name="Ohm R.A."/>
            <person name="Kuo A."/>
            <person name="Krutzmann J."/>
            <person name="Morin E."/>
            <person name="Arend M."/>
            <person name="Barry K.W."/>
            <person name="Binder M."/>
            <person name="Choi C."/>
            <person name="Clum A."/>
            <person name="Copeland A."/>
            <person name="Grisel N."/>
            <person name="Haridas S."/>
            <person name="Kipfer T."/>
            <person name="LaButti K."/>
            <person name="Lindquist E."/>
            <person name="Lipzen A."/>
            <person name="Maire R."/>
            <person name="Meier B."/>
            <person name="Mihaltcheva S."/>
            <person name="Molinier V."/>
            <person name="Murat C."/>
            <person name="Poggeler S."/>
            <person name="Quandt C.A."/>
            <person name="Sperisen C."/>
            <person name="Tritt A."/>
            <person name="Tisserant E."/>
            <person name="Crous P.W."/>
            <person name="Henrissat B."/>
            <person name="Nehls U."/>
            <person name="Egli S."/>
            <person name="Spatafora J.W."/>
            <person name="Grigoriev I.V."/>
            <person name="Martin F.M."/>
        </authorList>
    </citation>
    <scope>NUCLEOTIDE SEQUENCE [LARGE SCALE GENOMIC DNA]</scope>
    <source>
        <strain evidence="10 11">CBS 459.81</strain>
    </source>
</reference>
<accession>A0A8E2JD65</accession>
<dbReference type="Pfam" id="PF08648">
    <property type="entry name" value="SNRNP27"/>
    <property type="match status" value="1"/>
</dbReference>
<proteinExistence type="inferred from homology"/>
<evidence type="ECO:0000256" key="5">
    <source>
        <dbReference type="ARBA" id="ARBA00022664"/>
    </source>
</evidence>
<evidence type="ECO:0000313" key="11">
    <source>
        <dbReference type="Proteomes" id="UP000250266"/>
    </source>
</evidence>
<dbReference type="OrthoDB" id="21368at2759"/>
<comment type="subcellular location">
    <subcellularLocation>
        <location evidence="2">Nucleus</location>
    </subcellularLocation>
</comment>
<comment type="function">
    <text evidence="1">May play a role in mRNA splicing.</text>
</comment>
<dbReference type="GO" id="GO:0071011">
    <property type="term" value="C:precatalytic spliceosome"/>
    <property type="evidence" value="ECO:0007669"/>
    <property type="project" value="TreeGrafter"/>
</dbReference>
<evidence type="ECO:0000256" key="4">
    <source>
        <dbReference type="ARBA" id="ARBA00011825"/>
    </source>
</evidence>
<sequence length="174" mass="19695">MDEHPSNRPPRRNGRTRSGSPGAAPPPGRRGRKGSRGGRRDGGGRRDDARSRSPMRDGRERENFRNRSPPRGPRRGASPPPTRMTSSHPRSKPSLPSRPALAITEKLDLDTEEGIEEIQQKMLKFMGFALFRTTKQTKVPGNDKLYAVRKDKQMKARQYMNRNKGFNRPLSPSR</sequence>
<feature type="compositionally biased region" description="Basic and acidic residues" evidence="8">
    <location>
        <begin position="38"/>
        <end position="65"/>
    </location>
</feature>
<evidence type="ECO:0000256" key="7">
    <source>
        <dbReference type="ARBA" id="ARBA00023242"/>
    </source>
</evidence>
<keyword evidence="5" id="KW-0507">mRNA processing</keyword>
<dbReference type="AlphaFoldDB" id="A0A8E2JD65"/>
<dbReference type="GO" id="GO:0006397">
    <property type="term" value="P:mRNA processing"/>
    <property type="evidence" value="ECO:0007669"/>
    <property type="project" value="UniProtKB-KW"/>
</dbReference>
<name>A0A8E2JD65_9PEZI</name>
<evidence type="ECO:0000256" key="6">
    <source>
        <dbReference type="ARBA" id="ARBA00023187"/>
    </source>
</evidence>
<keyword evidence="6" id="KW-0508">mRNA splicing</keyword>
<organism evidence="10 11">
    <name type="scientific">Lepidopterella palustris CBS 459.81</name>
    <dbReference type="NCBI Taxonomy" id="1314670"/>
    <lineage>
        <taxon>Eukaryota</taxon>
        <taxon>Fungi</taxon>
        <taxon>Dikarya</taxon>
        <taxon>Ascomycota</taxon>
        <taxon>Pezizomycotina</taxon>
        <taxon>Dothideomycetes</taxon>
        <taxon>Pleosporomycetidae</taxon>
        <taxon>Mytilinidiales</taxon>
        <taxon>Argynnaceae</taxon>
        <taxon>Lepidopterella</taxon>
    </lineage>
</organism>
<dbReference type="EMBL" id="KV745080">
    <property type="protein sequence ID" value="OCK78108.1"/>
    <property type="molecule type" value="Genomic_DNA"/>
</dbReference>
<keyword evidence="11" id="KW-1185">Reference proteome</keyword>
<comment type="similarity">
    <text evidence="3">Belongs to the SNUT3 family.</text>
</comment>
<dbReference type="Proteomes" id="UP000250266">
    <property type="component" value="Unassembled WGS sequence"/>
</dbReference>
<evidence type="ECO:0000256" key="2">
    <source>
        <dbReference type="ARBA" id="ARBA00004123"/>
    </source>
</evidence>